<sequence length="741" mass="80587">MSSQSTDLNPATQTLITTFTTTVKGATSSIIAAATTTATTATTTESATLVKQNLLCDWTRTAANCRDAEFIRYMLWASCAMHIAVGFFGVWLLIYRNRGFNRKIVTDLFLPVGTGIRPKPMDCLIFFMTISCPVKVAGNLLLIFDVLQDAYWLRIAVEQLYWVFIAIAFSAYFVGLLYAMPITTRQGIFAVYQPEVAYGARALRPIHVLTPSTVQKNILLIMGAVYPSLFGAGIGIASGALRDQGNEEASHTLLLIQYANWSLILYIMAFMFFYYGLKYTFILRANIIIAEKALKAPRAAFGIGNIRSRSPARFLFIQLQITGFGGCAVTVLAGTLCLFWVLFQDKILEMENDQLPHTIAFFWTCAMAVTYLVAMSLVTVQSIRTRRRGMQEPSSNVSNPSNSRNGPSSRQGSGGSEPTVQSSGTGGGRAGSLKKERLDQNFTSKGSMKSDSEACLTYGDSEDANAHHPNMGFDRYPVESFDLEGAAATAIESDRDSYRAPSLTPPPRHLSINTNSANGNDPASKTYIINIGPAPSQIRESVFGGRTPREETSTSSLSPPLSPTSGGFNIPSFPLAIIRPKSRNSTHPRPSISSVTSSGSPSHHTTSTTTLGSSNRLSRNSSFKNSGPVSVNPPKSPTHQGIRRPSNIEQQPHTPTSPAPVYAPREQHSRIERRFSNTIREQSSSDIHPIASTSAPSSPSRGGGGGYRSHEIGLESIQSYAMQQQQEPPASAYMRSSDLDV</sequence>
<keyword evidence="2" id="KW-1133">Transmembrane helix</keyword>
<feature type="region of interest" description="Disordered" evidence="1">
    <location>
        <begin position="387"/>
        <end position="453"/>
    </location>
</feature>
<comment type="caution">
    <text evidence="3">The sequence shown here is derived from an EMBL/GenBank/DDBJ whole genome shotgun (WGS) entry which is preliminary data.</text>
</comment>
<feature type="transmembrane region" description="Helical" evidence="2">
    <location>
        <begin position="361"/>
        <end position="380"/>
    </location>
</feature>
<feature type="compositionally biased region" description="Low complexity" evidence="1">
    <location>
        <begin position="691"/>
        <end position="700"/>
    </location>
</feature>
<organism evidence="3 4">
    <name type="scientific">Lobosporangium transversale</name>
    <dbReference type="NCBI Taxonomy" id="64571"/>
    <lineage>
        <taxon>Eukaryota</taxon>
        <taxon>Fungi</taxon>
        <taxon>Fungi incertae sedis</taxon>
        <taxon>Mucoromycota</taxon>
        <taxon>Mortierellomycotina</taxon>
        <taxon>Mortierellomycetes</taxon>
        <taxon>Mortierellales</taxon>
        <taxon>Mortierellaceae</taxon>
        <taxon>Lobosporangium</taxon>
    </lineage>
</organism>
<feature type="compositionally biased region" description="Polar residues" evidence="1">
    <location>
        <begin position="511"/>
        <end position="523"/>
    </location>
</feature>
<feature type="compositionally biased region" description="Basic and acidic residues" evidence="1">
    <location>
        <begin position="665"/>
        <end position="675"/>
    </location>
</feature>
<dbReference type="RefSeq" id="XP_021882718.1">
    <property type="nucleotide sequence ID" value="XM_022028707.1"/>
</dbReference>
<evidence type="ECO:0000256" key="2">
    <source>
        <dbReference type="SAM" id="Phobius"/>
    </source>
</evidence>
<proteinExistence type="predicted"/>
<feature type="compositionally biased region" description="Polar residues" evidence="1">
    <location>
        <begin position="647"/>
        <end position="656"/>
    </location>
</feature>
<feature type="transmembrane region" description="Helical" evidence="2">
    <location>
        <begin position="73"/>
        <end position="94"/>
    </location>
</feature>
<dbReference type="STRING" id="64571.A0A1Y2GT70"/>
<dbReference type="Proteomes" id="UP000193648">
    <property type="component" value="Unassembled WGS sequence"/>
</dbReference>
<feature type="compositionally biased region" description="Polar residues" evidence="1">
    <location>
        <begin position="716"/>
        <end position="728"/>
    </location>
</feature>
<feature type="transmembrane region" description="Helical" evidence="2">
    <location>
        <begin position="124"/>
        <end position="147"/>
    </location>
</feature>
<feature type="compositionally biased region" description="Polar residues" evidence="1">
    <location>
        <begin position="440"/>
        <end position="449"/>
    </location>
</feature>
<feature type="transmembrane region" description="Helical" evidence="2">
    <location>
        <begin position="258"/>
        <end position="277"/>
    </location>
</feature>
<dbReference type="GeneID" id="33570550"/>
<feature type="transmembrane region" description="Helical" evidence="2">
    <location>
        <begin position="159"/>
        <end position="179"/>
    </location>
</feature>
<feature type="transmembrane region" description="Helical" evidence="2">
    <location>
        <begin position="218"/>
        <end position="238"/>
    </location>
</feature>
<dbReference type="InParanoid" id="A0A1Y2GT70"/>
<dbReference type="OrthoDB" id="2131431at2759"/>
<feature type="compositionally biased region" description="Low complexity" evidence="1">
    <location>
        <begin position="589"/>
        <end position="626"/>
    </location>
</feature>
<dbReference type="AlphaFoldDB" id="A0A1Y2GT70"/>
<gene>
    <name evidence="3" type="ORF">BCR41DRAFT_395186</name>
</gene>
<evidence type="ECO:0000256" key="1">
    <source>
        <dbReference type="SAM" id="MobiDB-lite"/>
    </source>
</evidence>
<feature type="compositionally biased region" description="Low complexity" evidence="1">
    <location>
        <begin position="553"/>
        <end position="565"/>
    </location>
</feature>
<reference evidence="3 4" key="1">
    <citation type="submission" date="2016-07" db="EMBL/GenBank/DDBJ databases">
        <title>Pervasive Adenine N6-methylation of Active Genes in Fungi.</title>
        <authorList>
            <consortium name="DOE Joint Genome Institute"/>
            <person name="Mondo S.J."/>
            <person name="Dannebaum R.O."/>
            <person name="Kuo R.C."/>
            <person name="Labutti K."/>
            <person name="Haridas S."/>
            <person name="Kuo A."/>
            <person name="Salamov A."/>
            <person name="Ahrendt S.R."/>
            <person name="Lipzen A."/>
            <person name="Sullivan W."/>
            <person name="Andreopoulos W.B."/>
            <person name="Clum A."/>
            <person name="Lindquist E."/>
            <person name="Daum C."/>
            <person name="Ramamoorthy G.K."/>
            <person name="Gryganskyi A."/>
            <person name="Culley D."/>
            <person name="Magnuson J.K."/>
            <person name="James T.Y."/>
            <person name="O'Malley M.A."/>
            <person name="Stajich J.E."/>
            <person name="Spatafora J.W."/>
            <person name="Visel A."/>
            <person name="Grigoriev I.V."/>
        </authorList>
    </citation>
    <scope>NUCLEOTIDE SEQUENCE [LARGE SCALE GENOMIC DNA]</scope>
    <source>
        <strain evidence="3 4">NRRL 3116</strain>
    </source>
</reference>
<feature type="transmembrane region" description="Helical" evidence="2">
    <location>
        <begin position="314"/>
        <end position="341"/>
    </location>
</feature>
<keyword evidence="2" id="KW-0472">Membrane</keyword>
<protein>
    <submittedName>
        <fullName evidence="3">Uncharacterized protein</fullName>
    </submittedName>
</protein>
<feature type="compositionally biased region" description="Polar residues" evidence="1">
    <location>
        <begin position="676"/>
        <end position="686"/>
    </location>
</feature>
<keyword evidence="2" id="KW-0812">Transmembrane</keyword>
<keyword evidence="4" id="KW-1185">Reference proteome</keyword>
<dbReference type="EMBL" id="MCFF01000013">
    <property type="protein sequence ID" value="ORZ20178.1"/>
    <property type="molecule type" value="Genomic_DNA"/>
</dbReference>
<feature type="region of interest" description="Disordered" evidence="1">
    <location>
        <begin position="491"/>
        <end position="741"/>
    </location>
</feature>
<feature type="compositionally biased region" description="Low complexity" evidence="1">
    <location>
        <begin position="391"/>
        <end position="411"/>
    </location>
</feature>
<evidence type="ECO:0000313" key="3">
    <source>
        <dbReference type="EMBL" id="ORZ20178.1"/>
    </source>
</evidence>
<accession>A0A1Y2GT70</accession>
<evidence type="ECO:0000313" key="4">
    <source>
        <dbReference type="Proteomes" id="UP000193648"/>
    </source>
</evidence>
<name>A0A1Y2GT70_9FUNG</name>